<keyword evidence="3 5" id="KW-1133">Transmembrane helix</keyword>
<evidence type="ECO:0000256" key="4">
    <source>
        <dbReference type="ARBA" id="ARBA00023136"/>
    </source>
</evidence>
<dbReference type="FunFam" id="1.20.1740.10:FF:000052">
    <property type="entry name" value="Lysine histidine transporter-like 3"/>
    <property type="match status" value="1"/>
</dbReference>
<evidence type="ECO:0000259" key="6">
    <source>
        <dbReference type="Pfam" id="PF01490"/>
    </source>
</evidence>
<feature type="transmembrane region" description="Helical" evidence="5">
    <location>
        <begin position="368"/>
        <end position="392"/>
    </location>
</feature>
<comment type="subcellular location">
    <subcellularLocation>
        <location evidence="1">Membrane</location>
        <topology evidence="1">Multi-pass membrane protein</topology>
    </subcellularLocation>
</comment>
<dbReference type="AlphaFoldDB" id="A0A914X7Y1"/>
<feature type="transmembrane region" description="Helical" evidence="5">
    <location>
        <begin position="231"/>
        <end position="250"/>
    </location>
</feature>
<name>A0A914X7Y1_9BILA</name>
<feature type="transmembrane region" description="Helical" evidence="5">
    <location>
        <begin position="345"/>
        <end position="362"/>
    </location>
</feature>
<feature type="domain" description="Amino acid transporter transmembrane" evidence="6">
    <location>
        <begin position="39"/>
        <end position="400"/>
    </location>
</feature>
<feature type="transmembrane region" description="Helical" evidence="5">
    <location>
        <begin position="421"/>
        <end position="445"/>
    </location>
</feature>
<sequence>MDNKMKNKRKLDVGNDLELVNVQCSDENGQRKDKEYGLNWWVTGLFIVGECAGGGLVAMPTAIVNTGLLAGLVILAVSGAAMTYTCVQLGWNWTMLQERWPEYRSHCRKPYPAMGFRALGPWCKHLVSLFIDLCQFGICVGFLLLASNNIHNFLKAFFNVNVNFCILIIVIAVLILPATLLKSPQDFWPAVVLAMVTTSGACILIVVGSQLDAPTCRHEAYFPSFSLNTFFLGYGTIVFAFGGHAAYPTIQHDMKKPRQFHLSSMLAYTIINVMYVSTAVLGSLTYGDSLRDSVIPSLQIKWMQQTTNVLITLHVCLALTIMFNPINQEVEEVLSLPQTFGWQRVVARSAMMALCAFVAESIPHFGVIFALVGGSTTTMCAIILPGIFNLFLAVAKKKANGSINTDHRATLKEVLTETPPLTLTINLLIILFGVIGGIAASASAIEAMVSSQFTPPCYVMPFLNQNHPNEAVGHTNCCGHYQNLTIYHNYTENCTPP</sequence>
<evidence type="ECO:0000313" key="7">
    <source>
        <dbReference type="Proteomes" id="UP000887566"/>
    </source>
</evidence>
<dbReference type="Pfam" id="PF01490">
    <property type="entry name" value="Aa_trans"/>
    <property type="match status" value="1"/>
</dbReference>
<dbReference type="GO" id="GO:0005774">
    <property type="term" value="C:vacuolar membrane"/>
    <property type="evidence" value="ECO:0007669"/>
    <property type="project" value="TreeGrafter"/>
</dbReference>
<dbReference type="InterPro" id="IPR013057">
    <property type="entry name" value="AA_transpt_TM"/>
</dbReference>
<feature type="transmembrane region" description="Helical" evidence="5">
    <location>
        <begin position="126"/>
        <end position="146"/>
    </location>
</feature>
<keyword evidence="7" id="KW-1185">Reference proteome</keyword>
<dbReference type="PANTHER" id="PTHR22950:SF703">
    <property type="entry name" value="AMINO ACID TRANSPORTER TRANSMEMBRANE DOMAIN-CONTAINING PROTEIN"/>
    <property type="match status" value="1"/>
</dbReference>
<organism evidence="7 8">
    <name type="scientific">Plectus sambesii</name>
    <dbReference type="NCBI Taxonomy" id="2011161"/>
    <lineage>
        <taxon>Eukaryota</taxon>
        <taxon>Metazoa</taxon>
        <taxon>Ecdysozoa</taxon>
        <taxon>Nematoda</taxon>
        <taxon>Chromadorea</taxon>
        <taxon>Plectida</taxon>
        <taxon>Plectina</taxon>
        <taxon>Plectoidea</taxon>
        <taxon>Plectidae</taxon>
        <taxon>Plectus</taxon>
    </lineage>
</organism>
<proteinExistence type="predicted"/>
<protein>
    <submittedName>
        <fullName evidence="8">Amino acid transporter transmembrane domain-containing protein</fullName>
    </submittedName>
</protein>
<dbReference type="PANTHER" id="PTHR22950">
    <property type="entry name" value="AMINO ACID TRANSPORTER"/>
    <property type="match status" value="1"/>
</dbReference>
<feature type="transmembrane region" description="Helical" evidence="5">
    <location>
        <begin position="40"/>
        <end position="63"/>
    </location>
</feature>
<evidence type="ECO:0000256" key="1">
    <source>
        <dbReference type="ARBA" id="ARBA00004141"/>
    </source>
</evidence>
<evidence type="ECO:0000313" key="8">
    <source>
        <dbReference type="WBParaSite" id="PSAMB.scaffold63size88973.g1494.t1"/>
    </source>
</evidence>
<dbReference type="WBParaSite" id="PSAMB.scaffold63size88973.g1494.t1">
    <property type="protein sequence ID" value="PSAMB.scaffold63size88973.g1494.t1"/>
    <property type="gene ID" value="PSAMB.scaffold63size88973.g1494"/>
</dbReference>
<keyword evidence="4 5" id="KW-0472">Membrane</keyword>
<evidence type="ECO:0000256" key="2">
    <source>
        <dbReference type="ARBA" id="ARBA00022692"/>
    </source>
</evidence>
<feature type="transmembrane region" description="Helical" evidence="5">
    <location>
        <begin position="306"/>
        <end position="324"/>
    </location>
</feature>
<evidence type="ECO:0000256" key="3">
    <source>
        <dbReference type="ARBA" id="ARBA00022989"/>
    </source>
</evidence>
<reference evidence="8" key="1">
    <citation type="submission" date="2022-11" db="UniProtKB">
        <authorList>
            <consortium name="WormBaseParasite"/>
        </authorList>
    </citation>
    <scope>IDENTIFICATION</scope>
</reference>
<evidence type="ECO:0000256" key="5">
    <source>
        <dbReference type="SAM" id="Phobius"/>
    </source>
</evidence>
<dbReference type="Proteomes" id="UP000887566">
    <property type="component" value="Unplaced"/>
</dbReference>
<feature type="transmembrane region" description="Helical" evidence="5">
    <location>
        <begin position="158"/>
        <end position="180"/>
    </location>
</feature>
<accession>A0A914X7Y1</accession>
<dbReference type="GO" id="GO:0015179">
    <property type="term" value="F:L-amino acid transmembrane transporter activity"/>
    <property type="evidence" value="ECO:0007669"/>
    <property type="project" value="TreeGrafter"/>
</dbReference>
<keyword evidence="2 5" id="KW-0812">Transmembrane</keyword>
<feature type="transmembrane region" description="Helical" evidence="5">
    <location>
        <begin position="69"/>
        <end position="91"/>
    </location>
</feature>
<feature type="transmembrane region" description="Helical" evidence="5">
    <location>
        <begin position="187"/>
        <end position="211"/>
    </location>
</feature>
<feature type="transmembrane region" description="Helical" evidence="5">
    <location>
        <begin position="262"/>
        <end position="286"/>
    </location>
</feature>